<dbReference type="Proteomes" id="UP000214365">
    <property type="component" value="Unassembled WGS sequence"/>
</dbReference>
<dbReference type="OrthoDB" id="2153176at2759"/>
<organism evidence="1 2">
    <name type="scientific">Talaromyces atroroseus</name>
    <dbReference type="NCBI Taxonomy" id="1441469"/>
    <lineage>
        <taxon>Eukaryota</taxon>
        <taxon>Fungi</taxon>
        <taxon>Dikarya</taxon>
        <taxon>Ascomycota</taxon>
        <taxon>Pezizomycotina</taxon>
        <taxon>Eurotiomycetes</taxon>
        <taxon>Eurotiomycetidae</taxon>
        <taxon>Eurotiales</taxon>
        <taxon>Trichocomaceae</taxon>
        <taxon>Talaromyces</taxon>
        <taxon>Talaromyces sect. Trachyspermi</taxon>
    </lineage>
</organism>
<dbReference type="EMBL" id="LFMY01000004">
    <property type="protein sequence ID" value="OKL61006.1"/>
    <property type="molecule type" value="Genomic_DNA"/>
</dbReference>
<evidence type="ECO:0000313" key="1">
    <source>
        <dbReference type="EMBL" id="OKL61006.1"/>
    </source>
</evidence>
<dbReference type="AlphaFoldDB" id="A0A225B184"/>
<dbReference type="Pfam" id="PF07958">
    <property type="entry name" value="DUF1688"/>
    <property type="match status" value="2"/>
</dbReference>
<protein>
    <recommendedName>
        <fullName evidence="3">Protein urg3</fullName>
    </recommendedName>
</protein>
<keyword evidence="2" id="KW-1185">Reference proteome</keyword>
<evidence type="ECO:0000313" key="2">
    <source>
        <dbReference type="Proteomes" id="UP000214365"/>
    </source>
</evidence>
<dbReference type="GeneID" id="31003433"/>
<dbReference type="RefSeq" id="XP_020121127.1">
    <property type="nucleotide sequence ID" value="XM_020266005.1"/>
</dbReference>
<dbReference type="InterPro" id="IPR012469">
    <property type="entry name" value="DUF1688"/>
</dbReference>
<accession>A0A225B184</accession>
<comment type="caution">
    <text evidence="1">The sequence shown here is derived from an EMBL/GenBank/DDBJ whole genome shotgun (WGS) entry which is preliminary data.</text>
</comment>
<dbReference type="STRING" id="1441469.A0A225B184"/>
<name>A0A225B184_TALAT</name>
<reference evidence="1 2" key="1">
    <citation type="submission" date="2015-06" db="EMBL/GenBank/DDBJ databases">
        <title>Talaromyces atroroseus IBT 11181 draft genome.</title>
        <authorList>
            <person name="Rasmussen K.B."/>
            <person name="Rasmussen S."/>
            <person name="Petersen B."/>
            <person name="Sicheritz-Ponten T."/>
            <person name="Mortensen U.H."/>
            <person name="Thrane U."/>
        </authorList>
    </citation>
    <scope>NUCLEOTIDE SEQUENCE [LARGE SCALE GENOMIC DNA]</scope>
    <source>
        <strain evidence="1 2">IBT 11181</strain>
    </source>
</reference>
<dbReference type="PANTHER" id="PTHR31687">
    <property type="match status" value="1"/>
</dbReference>
<sequence>MSPEAQYKYLLGLKSIRDGARVVYESAQKGELTNFEFHAHKLDGVAEFVASLIMQSFAPELFTLIPPHGRWQHFEVKQVPRVDSILKEWRAAGVEELECSRRLVDLFLVSVLLDAGAGDVWRYKEESTGLSLERSEGIAVASLYAFTDGLFCSEGIGLMLTHTDSNGAEITHNRETQQGYAIILGESPPWSPSTSRAVTETERLAIIASRQSVDKTIDVNILWDSLQQLLIPTWPAGRTVFHGQPLGDAWPLQLLSDGSGIQPFHKLTQWLTYSLTVIFERVLGIEWTNKEDLTGLPEYRNGGLYVDMGVLTLKPDVLARGLEASTTGLPQFDATDDVIVEWRAMTVALLDTTLGLVNEKLAAQTEGAAAALSLPQLLEAGTWKAGRELAARHRPATKSSPILILSDGTLF</sequence>
<evidence type="ECO:0008006" key="3">
    <source>
        <dbReference type="Google" id="ProtNLM"/>
    </source>
</evidence>
<dbReference type="PANTHER" id="PTHR31687:SF3">
    <property type="entry name" value="PROTEIN URG3"/>
    <property type="match status" value="1"/>
</dbReference>
<gene>
    <name evidence="1" type="ORF">UA08_03678</name>
</gene>
<proteinExistence type="predicted"/>